<dbReference type="AlphaFoldDB" id="A0A075GG81"/>
<sequence length="1062" mass="114865">MCEVRSISDSNRLSAMRARYSRASTNHSGLRSATEPISPARLLLVLALVPMLTSLHVAADPPPGDAEVDNTFCATWNNGTGICDDYNFAHDLTTSQEWVRGRYLFEMQNTSIMTLTLEWEVHEFNRSLIGLGGMELGGDFDSNDSGAPADYIRNYLDHTTPQGVDVRDQLVSEFSAAIESLIETSFNGTAEVDSSLVDQVQMEGVTIQCSSEKNGDSADELAGLPNNAFQPPICLRSVATIVVDNEMMSIATDGSLDIERAYQGVLTMGGAVTTDFTIFSRPGHRSVFEVAPPPYATISAVGGGGVTAPRQQGSWNYQVGIWVVDNFGAGAGSENQLSNVSMTTIRRSTSTSAVEFDIDNDVGINMEMTIDLRDEIRSLVSTQVAIRYLPRSTLDEWNISFGSDVVDLPWVTSDGIRMAYHEGLLDIDDFSDSLPLDEVNNAAFDYTGIELEMGPVRWLDFNSTGGLNFTHVPGQTCAESVAVNHCLLGGNAMNGTYPIYFRSTSKPFAVDPLQVLTGIIANKYGYENFTSLNSDDVSAVLSLLEYEVTLDTSFLAGFLPSNLPPTDLTVNLILPSWIASTQGQSDTITLVVRSNGGGHTPLGFTGPNPYHERWDDPICEFSAGCSDSSADLICRSDWRTCIHVSATLDFSELNVMEWSQAVELVVEGSVVVELYRVALPEPLTDDYGVRIEAIPADMIRHAVAAGDEVDGGLLAMVNQSFEIPVGDQSHPLVISNRGLQSLADSIADMANSEIQSIAVDDQSMSVDLSGLQFSASVDILRRTPDGYIDDDEPIRFVLTLEKTSILARYNDGMFFVDTSVGTSMLSPVFAAMTGTFDAKTAEHETGGVYTFPPEPLTFDVAPPTQSKDVDSGFDSDGDGNAANDADIDFRPVITIDVTMPKGLSIEFTSTLGRDEHPERQDGRNQVIYRTPLCSAENPADCGAQKDQVEIQFTVGYGFIIQEITPYLFGGLGLILLLFMLRMRKRKRKQQMLEDQRLLVKSKDVNTHAVERELLGLPQLGAAGGIGGFGGGGDGLIGGGAAGTGGTADDGWYDGLDVDSKDW</sequence>
<evidence type="ECO:0000313" key="2">
    <source>
        <dbReference type="EMBL" id="AIF02240.1"/>
    </source>
</evidence>
<name>A0A075GG81_9EURY</name>
<proteinExistence type="predicted"/>
<evidence type="ECO:0000256" key="1">
    <source>
        <dbReference type="SAM" id="Phobius"/>
    </source>
</evidence>
<protein>
    <submittedName>
        <fullName evidence="2">Uncharacterized protein</fullName>
    </submittedName>
</protein>
<keyword evidence="1" id="KW-0812">Transmembrane</keyword>
<dbReference type="EMBL" id="KF900644">
    <property type="protein sequence ID" value="AIF02240.1"/>
    <property type="molecule type" value="Genomic_DNA"/>
</dbReference>
<accession>A0A075GG81</accession>
<keyword evidence="1" id="KW-1133">Transmembrane helix</keyword>
<feature type="transmembrane region" description="Helical" evidence="1">
    <location>
        <begin position="963"/>
        <end position="980"/>
    </location>
</feature>
<reference evidence="2" key="1">
    <citation type="journal article" date="2014" name="Genome Biol. Evol.">
        <title>Pangenome evidence for extensive interdomain horizontal transfer affecting lineage core and shell genes in uncultured planktonic thaumarchaeota and euryarchaeota.</title>
        <authorList>
            <person name="Deschamps P."/>
            <person name="Zivanovic Y."/>
            <person name="Moreira D."/>
            <person name="Rodriguez-Valera F."/>
            <person name="Lopez-Garcia P."/>
        </authorList>
    </citation>
    <scope>NUCLEOTIDE SEQUENCE</scope>
</reference>
<organism evidence="2">
    <name type="scientific">uncultured marine group II/III euryarchaeote KM3_155_G07</name>
    <dbReference type="NCBI Taxonomy" id="1457898"/>
    <lineage>
        <taxon>Archaea</taxon>
        <taxon>Methanobacteriati</taxon>
        <taxon>Methanobacteriota</taxon>
        <taxon>environmental samples</taxon>
    </lineage>
</organism>
<keyword evidence="1" id="KW-0472">Membrane</keyword>